<dbReference type="PROSITE" id="PS51480">
    <property type="entry name" value="DHAL"/>
    <property type="match status" value="1"/>
</dbReference>
<feature type="domain" description="DhaL" evidence="3">
    <location>
        <begin position="9"/>
        <end position="207"/>
    </location>
</feature>
<dbReference type="GO" id="GO:0004371">
    <property type="term" value="F:glycerone kinase activity"/>
    <property type="evidence" value="ECO:0007669"/>
    <property type="project" value="InterPro"/>
</dbReference>
<dbReference type="InterPro" id="IPR004007">
    <property type="entry name" value="DhaL_dom"/>
</dbReference>
<dbReference type="SMART" id="SM01120">
    <property type="entry name" value="Dak2"/>
    <property type="match status" value="1"/>
</dbReference>
<evidence type="ECO:0000313" key="4">
    <source>
        <dbReference type="EMBL" id="ADK79232.1"/>
    </source>
</evidence>
<keyword evidence="5" id="KW-1185">Reference proteome</keyword>
<organism evidence="4 5">
    <name type="scientific">Sediminispirochaeta smaragdinae (strain DSM 11293 / JCM 15392 / SEBR 4228)</name>
    <name type="common">Spirochaeta smaragdinae</name>
    <dbReference type="NCBI Taxonomy" id="573413"/>
    <lineage>
        <taxon>Bacteria</taxon>
        <taxon>Pseudomonadati</taxon>
        <taxon>Spirochaetota</taxon>
        <taxon>Spirochaetia</taxon>
        <taxon>Spirochaetales</taxon>
        <taxon>Spirochaetaceae</taxon>
        <taxon>Sediminispirochaeta</taxon>
    </lineage>
</organism>
<protein>
    <submittedName>
        <fullName evidence="4">Dak phosphatase</fullName>
    </submittedName>
</protein>
<evidence type="ECO:0000256" key="1">
    <source>
        <dbReference type="ARBA" id="ARBA00022679"/>
    </source>
</evidence>
<accession>E1R6V0</accession>
<evidence type="ECO:0000259" key="3">
    <source>
        <dbReference type="PROSITE" id="PS51480"/>
    </source>
</evidence>
<dbReference type="Proteomes" id="UP000002318">
    <property type="component" value="Chromosome"/>
</dbReference>
<dbReference type="GO" id="GO:0019563">
    <property type="term" value="P:glycerol catabolic process"/>
    <property type="evidence" value="ECO:0007669"/>
    <property type="project" value="TreeGrafter"/>
</dbReference>
<dbReference type="KEGG" id="ssm:Spirs_0072"/>
<sequence length="212" mass="22375">MAERTKERAAVDAVLASISGIMSENREFLIKIDGVIGDGDLGITMDKAFSAAAEGVVSLDEPQVPKALIEAGKIMAKNAPSTMGTLMATGFMYGGKALGEEEMLSAGGLYAFFKGFLEGVEKRGKAKPGEKTLLDVLDPVVRALEAKQEADLSDALEAAMKAAEEGLKATEKMVSQHGKAAVYREQTLGKQDPGATAMLFVVKGFREALTTL</sequence>
<evidence type="ECO:0000256" key="2">
    <source>
        <dbReference type="ARBA" id="ARBA00022777"/>
    </source>
</evidence>
<evidence type="ECO:0000313" key="5">
    <source>
        <dbReference type="Proteomes" id="UP000002318"/>
    </source>
</evidence>
<reference evidence="4 5" key="1">
    <citation type="journal article" date="2010" name="Stand. Genomic Sci.">
        <title>Complete genome sequence of Spirochaeta smaragdinae type strain (SEBR 4228).</title>
        <authorList>
            <person name="Mavromatis K."/>
            <person name="Yasawong M."/>
            <person name="Chertkov O."/>
            <person name="Lapidus A."/>
            <person name="Lucas S."/>
            <person name="Nolan M."/>
            <person name="Del Rio T.G."/>
            <person name="Tice H."/>
            <person name="Cheng J.F."/>
            <person name="Pitluck S."/>
            <person name="Liolios K."/>
            <person name="Ivanova N."/>
            <person name="Tapia R."/>
            <person name="Han C."/>
            <person name="Bruce D."/>
            <person name="Goodwin L."/>
            <person name="Pati A."/>
            <person name="Chen A."/>
            <person name="Palaniappan K."/>
            <person name="Land M."/>
            <person name="Hauser L."/>
            <person name="Chang Y.J."/>
            <person name="Jeffries C.D."/>
            <person name="Detter J.C."/>
            <person name="Rohde M."/>
            <person name="Brambilla E."/>
            <person name="Spring S."/>
            <person name="Goker M."/>
            <person name="Sikorski J."/>
            <person name="Woyke T."/>
            <person name="Bristow J."/>
            <person name="Eisen J.A."/>
            <person name="Markowitz V."/>
            <person name="Hugenholtz P."/>
            <person name="Klenk H.P."/>
            <person name="Kyrpides N.C."/>
        </authorList>
    </citation>
    <scope>NUCLEOTIDE SEQUENCE [LARGE SCALE GENOMIC DNA]</scope>
    <source>
        <strain evidence="5">DSM 11293 / JCM 15392 / SEBR 4228</strain>
    </source>
</reference>
<dbReference type="AlphaFoldDB" id="E1R6V0"/>
<dbReference type="PANTHER" id="PTHR28629">
    <property type="entry name" value="TRIOKINASE/FMN CYCLASE"/>
    <property type="match status" value="1"/>
</dbReference>
<dbReference type="GO" id="GO:0005829">
    <property type="term" value="C:cytosol"/>
    <property type="evidence" value="ECO:0007669"/>
    <property type="project" value="TreeGrafter"/>
</dbReference>
<keyword evidence="2" id="KW-0418">Kinase</keyword>
<dbReference type="eggNOG" id="COG1461">
    <property type="taxonomic scope" value="Bacteria"/>
</dbReference>
<dbReference type="Gene3D" id="1.25.40.340">
    <property type="match status" value="1"/>
</dbReference>
<dbReference type="HOGENOM" id="CLU_066424_1_0_12"/>
<gene>
    <name evidence="4" type="ordered locus">Spirs_0072</name>
</gene>
<dbReference type="RefSeq" id="WP_013252696.1">
    <property type="nucleotide sequence ID" value="NC_014364.1"/>
</dbReference>
<proteinExistence type="predicted"/>
<dbReference type="EMBL" id="CP002116">
    <property type="protein sequence ID" value="ADK79232.1"/>
    <property type="molecule type" value="Genomic_DNA"/>
</dbReference>
<keyword evidence="1" id="KW-0808">Transferase</keyword>
<name>E1R6V0_SEDSS</name>
<dbReference type="InterPro" id="IPR050861">
    <property type="entry name" value="Dihydroxyacetone_Kinase"/>
</dbReference>
<dbReference type="PANTHER" id="PTHR28629:SF4">
    <property type="entry name" value="TRIOKINASE_FMN CYCLASE"/>
    <property type="match status" value="1"/>
</dbReference>
<dbReference type="SUPFAM" id="SSF101473">
    <property type="entry name" value="DhaL-like"/>
    <property type="match status" value="1"/>
</dbReference>
<dbReference type="InterPro" id="IPR036117">
    <property type="entry name" value="DhaL_dom_sf"/>
</dbReference>
<dbReference type="Pfam" id="PF02734">
    <property type="entry name" value="Dak2"/>
    <property type="match status" value="1"/>
</dbReference>
<dbReference type="OrthoDB" id="9800291at2"/>
<dbReference type="STRING" id="573413.Spirs_0072"/>